<keyword evidence="1" id="KW-1133">Transmembrane helix</keyword>
<dbReference type="PANTHER" id="PTHR14859">
    <property type="entry name" value="CALCOFLUOR WHITE HYPERSENSITIVE PROTEIN PRECURSOR"/>
    <property type="match status" value="1"/>
</dbReference>
<reference evidence="3 4" key="1">
    <citation type="submission" date="2020-08" db="EMBL/GenBank/DDBJ databases">
        <authorList>
            <person name="Liu G."/>
            <person name="Sun C."/>
        </authorList>
    </citation>
    <scope>NUCLEOTIDE SEQUENCE [LARGE SCALE GENOMIC DNA]</scope>
    <source>
        <strain evidence="3 4">OT19</strain>
    </source>
</reference>
<dbReference type="GO" id="GO:0016020">
    <property type="term" value="C:membrane"/>
    <property type="evidence" value="ECO:0007669"/>
    <property type="project" value="GOC"/>
</dbReference>
<dbReference type="RefSeq" id="WP_185884931.1">
    <property type="nucleotide sequence ID" value="NZ_CP060052.1"/>
</dbReference>
<dbReference type="AlphaFoldDB" id="A0A7G6VVW6"/>
<gene>
    <name evidence="3" type="ORF">H4O24_04235</name>
</gene>
<keyword evidence="3" id="KW-0540">Nuclease</keyword>
<organism evidence="3 4">
    <name type="scientific">Croceicoccus marinus</name>
    <dbReference type="NCBI Taxonomy" id="450378"/>
    <lineage>
        <taxon>Bacteria</taxon>
        <taxon>Pseudomonadati</taxon>
        <taxon>Pseudomonadota</taxon>
        <taxon>Alphaproteobacteria</taxon>
        <taxon>Sphingomonadales</taxon>
        <taxon>Erythrobacteraceae</taxon>
        <taxon>Croceicoccus</taxon>
    </lineage>
</organism>
<evidence type="ECO:0000313" key="4">
    <source>
        <dbReference type="Proteomes" id="UP000515297"/>
    </source>
</evidence>
<protein>
    <submittedName>
        <fullName evidence="3">Endonuclease/exonuclease/phosphatase family protein</fullName>
    </submittedName>
</protein>
<dbReference type="InterPro" id="IPR036691">
    <property type="entry name" value="Endo/exonu/phosph_ase_sf"/>
</dbReference>
<name>A0A7G6VVW6_9SPHN</name>
<accession>A0A7G6VVW6</accession>
<dbReference type="Pfam" id="PF03372">
    <property type="entry name" value="Exo_endo_phos"/>
    <property type="match status" value="1"/>
</dbReference>
<dbReference type="Gene3D" id="3.60.10.10">
    <property type="entry name" value="Endonuclease/exonuclease/phosphatase"/>
    <property type="match status" value="1"/>
</dbReference>
<keyword evidence="3" id="KW-0378">Hydrolase</keyword>
<dbReference type="GO" id="GO:0006506">
    <property type="term" value="P:GPI anchor biosynthetic process"/>
    <property type="evidence" value="ECO:0007669"/>
    <property type="project" value="TreeGrafter"/>
</dbReference>
<evidence type="ECO:0000313" key="3">
    <source>
        <dbReference type="EMBL" id="QNE05881.1"/>
    </source>
</evidence>
<dbReference type="GO" id="GO:0004527">
    <property type="term" value="F:exonuclease activity"/>
    <property type="evidence" value="ECO:0007669"/>
    <property type="project" value="UniProtKB-KW"/>
</dbReference>
<evidence type="ECO:0000259" key="2">
    <source>
        <dbReference type="Pfam" id="PF03372"/>
    </source>
</evidence>
<keyword evidence="1" id="KW-0472">Membrane</keyword>
<proteinExistence type="predicted"/>
<dbReference type="SUPFAM" id="SSF56219">
    <property type="entry name" value="DNase I-like"/>
    <property type="match status" value="1"/>
</dbReference>
<dbReference type="InterPro" id="IPR051916">
    <property type="entry name" value="GPI-anchor_lipid_remodeler"/>
</dbReference>
<keyword evidence="3" id="KW-0255">Endonuclease</keyword>
<feature type="transmembrane region" description="Helical" evidence="1">
    <location>
        <begin position="12"/>
        <end position="32"/>
    </location>
</feature>
<feature type="domain" description="Endonuclease/exonuclease/phosphatase" evidence="2">
    <location>
        <begin position="107"/>
        <end position="309"/>
    </location>
</feature>
<evidence type="ECO:0000256" key="1">
    <source>
        <dbReference type="SAM" id="Phobius"/>
    </source>
</evidence>
<keyword evidence="3" id="KW-0269">Exonuclease</keyword>
<dbReference type="GO" id="GO:0004519">
    <property type="term" value="F:endonuclease activity"/>
    <property type="evidence" value="ECO:0007669"/>
    <property type="project" value="UniProtKB-KW"/>
</dbReference>
<feature type="transmembrane region" description="Helical" evidence="1">
    <location>
        <begin position="38"/>
        <end position="59"/>
    </location>
</feature>
<sequence length="326" mass="36019">MPRRKHRSRHYLSFAVVCLAALVLALSWTAAWVPLADYVNIAAAWWWPVLLVAVAIACWRLRHRLALWPGIAVFVAALATGLVLFYPLLKQGPSMGRSTQPVSMIEFNMLKSNPNAREDAAWLAAHDADILVLLEASRMQKEWGAVLQAKYPTMVSCSEHYSCSTVLFSRFPLVRHEAHAGDGDADNRKALSALTAVLDVNGTELTVIAAHLDRPWPLGEQSRWIEPIRKVAAQATGPAVMTGDFNTAPWTHAMRTISGAGKFRLGSGLVTSWPKENAAFLRLPIDQLYLRGEVQATSVEIGPRRSSDHLPLMIYLEIPDGPDSRD</sequence>
<feature type="transmembrane region" description="Helical" evidence="1">
    <location>
        <begin position="66"/>
        <end position="89"/>
    </location>
</feature>
<dbReference type="InterPro" id="IPR005135">
    <property type="entry name" value="Endo/exonuclease/phosphatase"/>
</dbReference>
<dbReference type="Proteomes" id="UP000515297">
    <property type="component" value="Chromosome"/>
</dbReference>
<dbReference type="PANTHER" id="PTHR14859:SF1">
    <property type="entry name" value="PGAP2-INTERACTING PROTEIN"/>
    <property type="match status" value="1"/>
</dbReference>
<keyword evidence="1" id="KW-0812">Transmembrane</keyword>
<dbReference type="EMBL" id="CP060052">
    <property type="protein sequence ID" value="QNE05881.1"/>
    <property type="molecule type" value="Genomic_DNA"/>
</dbReference>